<sequence length="100" mass="11919">MFDKDIDSQDDTLHIFRSYYISNTYVRSLDPKYRIKTHEYQWILNSKIIIEKVPNDENQLEAPEYQLIPFNELYAYKNSIAKISNLLFILKSSIINALKI</sequence>
<organism evidence="1 2">
    <name type="scientific">Carya illinoinensis</name>
    <name type="common">Pecan</name>
    <dbReference type="NCBI Taxonomy" id="32201"/>
    <lineage>
        <taxon>Eukaryota</taxon>
        <taxon>Viridiplantae</taxon>
        <taxon>Streptophyta</taxon>
        <taxon>Embryophyta</taxon>
        <taxon>Tracheophyta</taxon>
        <taxon>Spermatophyta</taxon>
        <taxon>Magnoliopsida</taxon>
        <taxon>eudicotyledons</taxon>
        <taxon>Gunneridae</taxon>
        <taxon>Pentapetalae</taxon>
        <taxon>rosids</taxon>
        <taxon>fabids</taxon>
        <taxon>Fagales</taxon>
        <taxon>Juglandaceae</taxon>
        <taxon>Carya</taxon>
    </lineage>
</organism>
<gene>
    <name evidence="1" type="ORF">CIPAW_02G106300</name>
</gene>
<name>A0A8T1RDC7_CARIL</name>
<dbReference type="Proteomes" id="UP000811609">
    <property type="component" value="Chromosome 2"/>
</dbReference>
<dbReference type="AlphaFoldDB" id="A0A8T1RDC7"/>
<evidence type="ECO:0000313" key="2">
    <source>
        <dbReference type="Proteomes" id="UP000811609"/>
    </source>
</evidence>
<evidence type="ECO:0000313" key="1">
    <source>
        <dbReference type="EMBL" id="KAG6664619.1"/>
    </source>
</evidence>
<dbReference type="EMBL" id="CM031810">
    <property type="protein sequence ID" value="KAG6664619.1"/>
    <property type="molecule type" value="Genomic_DNA"/>
</dbReference>
<keyword evidence="2" id="KW-1185">Reference proteome</keyword>
<proteinExistence type="predicted"/>
<accession>A0A8T1RDC7</accession>
<comment type="caution">
    <text evidence="1">The sequence shown here is derived from an EMBL/GenBank/DDBJ whole genome shotgun (WGS) entry which is preliminary data.</text>
</comment>
<protein>
    <submittedName>
        <fullName evidence="1">Uncharacterized protein</fullName>
    </submittedName>
</protein>
<reference evidence="1" key="1">
    <citation type="submission" date="2020-12" db="EMBL/GenBank/DDBJ databases">
        <title>WGS assembly of Carya illinoinensis cv. Pawnee.</title>
        <authorList>
            <person name="Platts A."/>
            <person name="Shu S."/>
            <person name="Wright S."/>
            <person name="Barry K."/>
            <person name="Edger P."/>
            <person name="Pires J.C."/>
            <person name="Schmutz J."/>
        </authorList>
    </citation>
    <scope>NUCLEOTIDE SEQUENCE</scope>
    <source>
        <tissue evidence="1">Leaf</tissue>
    </source>
</reference>